<feature type="chain" id="PRO_5004797631" description="Lipoprotein" evidence="1">
    <location>
        <begin position="28"/>
        <end position="600"/>
    </location>
</feature>
<evidence type="ECO:0000313" key="3">
    <source>
        <dbReference type="Proteomes" id="UP000027604"/>
    </source>
</evidence>
<keyword evidence="1" id="KW-0732">Signal</keyword>
<dbReference type="PANTHER" id="PTHR33361">
    <property type="entry name" value="GLR0591 PROTEIN"/>
    <property type="match status" value="1"/>
</dbReference>
<dbReference type="PANTHER" id="PTHR33361:SF2">
    <property type="entry name" value="DUF885 DOMAIN-CONTAINING PROTEIN"/>
    <property type="match status" value="1"/>
</dbReference>
<protein>
    <recommendedName>
        <fullName evidence="4">Lipoprotein</fullName>
    </recommendedName>
</protein>
<evidence type="ECO:0008006" key="4">
    <source>
        <dbReference type="Google" id="ProtNLM"/>
    </source>
</evidence>
<proteinExistence type="predicted"/>
<dbReference type="Pfam" id="PF05960">
    <property type="entry name" value="DUF885"/>
    <property type="match status" value="1"/>
</dbReference>
<dbReference type="HOGENOM" id="CLU_436716_0_0_4"/>
<organism evidence="2 3">
    <name type="scientific">Janthinobacterium agaricidamnosum NBRC 102515 = DSM 9628</name>
    <dbReference type="NCBI Taxonomy" id="1349767"/>
    <lineage>
        <taxon>Bacteria</taxon>
        <taxon>Pseudomonadati</taxon>
        <taxon>Pseudomonadota</taxon>
        <taxon>Betaproteobacteria</taxon>
        <taxon>Burkholderiales</taxon>
        <taxon>Oxalobacteraceae</taxon>
        <taxon>Janthinobacterium</taxon>
    </lineage>
</organism>
<name>W0VDG0_9BURK</name>
<accession>W0VDG0</accession>
<dbReference type="OrthoDB" id="9769898at2"/>
<evidence type="ECO:0000256" key="1">
    <source>
        <dbReference type="SAM" id="SignalP"/>
    </source>
</evidence>
<dbReference type="PATRIC" id="fig|1349767.4.peg.1929"/>
<dbReference type="eggNOG" id="COG4805">
    <property type="taxonomic scope" value="Bacteria"/>
</dbReference>
<dbReference type="AlphaFoldDB" id="W0VDG0"/>
<feature type="signal peptide" evidence="1">
    <location>
        <begin position="1"/>
        <end position="27"/>
    </location>
</feature>
<evidence type="ECO:0000313" key="2">
    <source>
        <dbReference type="EMBL" id="CDG85931.1"/>
    </source>
</evidence>
<sequence>MIMKKRQKQLAAYVVMALCISPLAAKAHTKPEAQDPSWVAKSNRYTALLMNLDKKYSPEHWSAEGAAPYDSEISVPSPANQATQRKEKQLLLNSYIASLRTEQDLAVKHDLNILINNIQLDLRRHDFEKEHIVPFMNAAAMMYGGLSVLLNDEIPAARRDAAVIRMRKYAGMEKGYRPYATLLRERTARQIAGKDMVYPPVQQIEAGLSRNAILIGRIETLCKEYKLSGWEEPYQKIKAQVAEYDLWVRQHVLVKARQDARLPPEEYALALEASGIDIPPAELAASAHAAFTSIQHDMQQIAKQIAEQRHLPSADYRDVIAELKKEQIHGDAILPLYEGHLKEIEEIIRKQQQLTLPDQPAIVRMASAAETAKMPAPSIVPPSFLNNTGQRAQFILPFNPPVAPGGKETIKYDDFTFDAISWDLIAHEARPGHDLQIDKLIDNKMSQARYQYAANSTNVEGWGMYARYIIAPYIPLEGQLMSLDQRLLSAASAFLEVELQAGKVTQQQAVEILTNDVVLSKGFAQKQAAGYLSITPEQSNAGYFHGFSKLIDLRKETAATLGNQFNVRRFHDFILAQGLLPPALIRDAVMKEFVPSEKNK</sequence>
<dbReference type="InterPro" id="IPR010281">
    <property type="entry name" value="DUF885"/>
</dbReference>
<gene>
    <name evidence="2" type="ORF">GJA_5335</name>
</gene>
<dbReference type="KEGG" id="jag:GJA_5335"/>
<reference evidence="2 3" key="1">
    <citation type="journal article" date="2015" name="Genome Announc.">
        <title>Genome Sequence of Mushroom Soft-Rot Pathogen Janthinobacterium agaricidamnosum.</title>
        <authorList>
            <person name="Graupner K."/>
            <person name="Lackner G."/>
            <person name="Hertweck C."/>
        </authorList>
    </citation>
    <scope>NUCLEOTIDE SEQUENCE [LARGE SCALE GENOMIC DNA]</scope>
    <source>
        <strain evidence="3">NBRC 102515 / DSM 9628</strain>
    </source>
</reference>
<dbReference type="EMBL" id="HG322949">
    <property type="protein sequence ID" value="CDG85931.1"/>
    <property type="molecule type" value="Genomic_DNA"/>
</dbReference>
<dbReference type="Proteomes" id="UP000027604">
    <property type="component" value="Chromosome I"/>
</dbReference>
<keyword evidence="3" id="KW-1185">Reference proteome</keyword>
<dbReference type="STRING" id="1349767.GJA_5335"/>